<name>A0AAN9DKX6_9TELE</name>
<evidence type="ECO:0000259" key="4">
    <source>
        <dbReference type="PROSITE" id="PS51031"/>
    </source>
</evidence>
<feature type="domain" description="MADF" evidence="3">
    <location>
        <begin position="4"/>
        <end position="94"/>
    </location>
</feature>
<evidence type="ECO:0000313" key="6">
    <source>
        <dbReference type="Proteomes" id="UP001364617"/>
    </source>
</evidence>
<dbReference type="PANTHER" id="PTHR12243:SF48">
    <property type="entry name" value="MADF DOMAIN-CONTAINING PROTEIN"/>
    <property type="match status" value="1"/>
</dbReference>
<dbReference type="PANTHER" id="PTHR12243">
    <property type="entry name" value="MADF DOMAIN TRANSCRIPTION FACTOR"/>
    <property type="match status" value="1"/>
</dbReference>
<dbReference type="GO" id="GO:0006357">
    <property type="term" value="P:regulation of transcription by RNA polymerase II"/>
    <property type="evidence" value="ECO:0007669"/>
    <property type="project" value="TreeGrafter"/>
</dbReference>
<keyword evidence="1" id="KW-0539">Nucleus</keyword>
<evidence type="ECO:0000313" key="5">
    <source>
        <dbReference type="EMBL" id="KAK7172482.1"/>
    </source>
</evidence>
<dbReference type="InterPro" id="IPR006578">
    <property type="entry name" value="MADF-dom"/>
</dbReference>
<dbReference type="GO" id="GO:0005634">
    <property type="term" value="C:nucleus"/>
    <property type="evidence" value="ECO:0007669"/>
    <property type="project" value="UniProtKB-SubCell"/>
</dbReference>
<dbReference type="PROSITE" id="PS51031">
    <property type="entry name" value="BESS"/>
    <property type="match status" value="1"/>
</dbReference>
<feature type="region of interest" description="Disordered" evidence="2">
    <location>
        <begin position="115"/>
        <end position="179"/>
    </location>
</feature>
<reference evidence="5 6" key="1">
    <citation type="submission" date="2024-02" db="EMBL/GenBank/DDBJ databases">
        <title>Chromosome-level genome assembly of the Eurasian Minnow (Phoxinus phoxinus).</title>
        <authorList>
            <person name="Oriowo T.O."/>
            <person name="Martin S."/>
            <person name="Stange M."/>
            <person name="Chrysostomakis Y."/>
            <person name="Brown T."/>
            <person name="Winkler S."/>
            <person name="Kukowka S."/>
            <person name="Myers E.W."/>
            <person name="Bohne A."/>
        </authorList>
    </citation>
    <scope>NUCLEOTIDE SEQUENCE [LARGE SCALE GENOMIC DNA]</scope>
    <source>
        <strain evidence="5">ZFMK-TIS-60720</strain>
        <tissue evidence="5">Whole Organism</tissue>
    </source>
</reference>
<dbReference type="InterPro" id="IPR039353">
    <property type="entry name" value="TF_Adf1"/>
</dbReference>
<feature type="domain" description="BESS" evidence="4">
    <location>
        <begin position="204"/>
        <end position="243"/>
    </location>
</feature>
<sequence>MEERIILAVSSRPELYDTTSYIYRDRNKKDLAWKSVGEEIGQPEDMCRKKWKSLRDTYLKERRKEMDKRSGSAAGSVKKWKYSLILGFLDPFVTPRETTSNMGGGVKAQVIEYNHPRDQGEGEAVVGDTETEPTDEEADLRSPAASPVSSVPGPSLPAAAPTGQQRRRGTRRPRDGTSEVEQTLLELLRRPPAPAPPPPLPPPPSADEHFLLSLLPFLQSMPPQTKEIVKFQIYKLAMENSTVVLNLELNN</sequence>
<dbReference type="Proteomes" id="UP001364617">
    <property type="component" value="Unassembled WGS sequence"/>
</dbReference>
<dbReference type="SMART" id="SM00595">
    <property type="entry name" value="MADF"/>
    <property type="match status" value="1"/>
</dbReference>
<accession>A0AAN9DKX6</accession>
<evidence type="ECO:0000256" key="1">
    <source>
        <dbReference type="PROSITE-ProRule" id="PRU00371"/>
    </source>
</evidence>
<dbReference type="PROSITE" id="PS51029">
    <property type="entry name" value="MADF"/>
    <property type="match status" value="1"/>
</dbReference>
<dbReference type="AlphaFoldDB" id="A0AAN9DKX6"/>
<evidence type="ECO:0000256" key="2">
    <source>
        <dbReference type="SAM" id="MobiDB-lite"/>
    </source>
</evidence>
<organism evidence="5 6">
    <name type="scientific">Phoxinus phoxinus</name>
    <name type="common">Eurasian minnow</name>
    <dbReference type="NCBI Taxonomy" id="58324"/>
    <lineage>
        <taxon>Eukaryota</taxon>
        <taxon>Metazoa</taxon>
        <taxon>Chordata</taxon>
        <taxon>Craniata</taxon>
        <taxon>Vertebrata</taxon>
        <taxon>Euteleostomi</taxon>
        <taxon>Actinopterygii</taxon>
        <taxon>Neopterygii</taxon>
        <taxon>Teleostei</taxon>
        <taxon>Ostariophysi</taxon>
        <taxon>Cypriniformes</taxon>
        <taxon>Leuciscidae</taxon>
        <taxon>Phoxininae</taxon>
        <taxon>Phoxinus</taxon>
    </lineage>
</organism>
<dbReference type="GO" id="GO:0005667">
    <property type="term" value="C:transcription regulator complex"/>
    <property type="evidence" value="ECO:0007669"/>
    <property type="project" value="TreeGrafter"/>
</dbReference>
<comment type="caution">
    <text evidence="5">The sequence shown here is derived from an EMBL/GenBank/DDBJ whole genome shotgun (WGS) entry which is preliminary data.</text>
</comment>
<feature type="compositionally biased region" description="Acidic residues" evidence="2">
    <location>
        <begin position="129"/>
        <end position="138"/>
    </location>
</feature>
<proteinExistence type="predicted"/>
<dbReference type="Pfam" id="PF02944">
    <property type="entry name" value="BESS"/>
    <property type="match status" value="1"/>
</dbReference>
<comment type="subcellular location">
    <subcellularLocation>
        <location evidence="1">Nucleus</location>
    </subcellularLocation>
</comment>
<keyword evidence="6" id="KW-1185">Reference proteome</keyword>
<feature type="compositionally biased region" description="Low complexity" evidence="2">
    <location>
        <begin position="142"/>
        <end position="164"/>
    </location>
</feature>
<evidence type="ECO:0000259" key="3">
    <source>
        <dbReference type="PROSITE" id="PS51029"/>
    </source>
</evidence>
<evidence type="ECO:0008006" key="7">
    <source>
        <dbReference type="Google" id="ProtNLM"/>
    </source>
</evidence>
<gene>
    <name evidence="5" type="ORF">R3I93_002556</name>
</gene>
<dbReference type="Pfam" id="PF10545">
    <property type="entry name" value="MADF_DNA_bdg"/>
    <property type="match status" value="1"/>
</dbReference>
<dbReference type="GO" id="GO:0003677">
    <property type="term" value="F:DNA binding"/>
    <property type="evidence" value="ECO:0007669"/>
    <property type="project" value="InterPro"/>
</dbReference>
<protein>
    <recommendedName>
        <fullName evidence="7">Transcription factor Adf-1</fullName>
    </recommendedName>
</protein>
<dbReference type="InterPro" id="IPR004210">
    <property type="entry name" value="BESS_motif"/>
</dbReference>
<dbReference type="EMBL" id="JAYKXH010000003">
    <property type="protein sequence ID" value="KAK7172482.1"/>
    <property type="molecule type" value="Genomic_DNA"/>
</dbReference>